<feature type="transmembrane region" description="Helical" evidence="1">
    <location>
        <begin position="66"/>
        <end position="87"/>
    </location>
</feature>
<reference evidence="2 3" key="1">
    <citation type="submission" date="2019-12" db="EMBL/GenBank/DDBJ databases">
        <title>The whole genome sequencing of a strain isolated from a Mars analog, Dalangtan Playa.</title>
        <authorList>
            <person name="Huang T."/>
        </authorList>
    </citation>
    <scope>NUCLEOTIDE SEQUENCE [LARGE SCALE GENOMIC DNA]</scope>
    <source>
        <strain evidence="2 3">DP4-553-S</strain>
    </source>
</reference>
<accession>A0ABX7VQ22</accession>
<keyword evidence="1" id="KW-0472">Membrane</keyword>
<feature type="transmembrane region" description="Helical" evidence="1">
    <location>
        <begin position="27"/>
        <end position="45"/>
    </location>
</feature>
<keyword evidence="1" id="KW-1133">Transmembrane helix</keyword>
<dbReference type="InterPro" id="IPR013078">
    <property type="entry name" value="His_Pase_superF_clade-1"/>
</dbReference>
<protein>
    <submittedName>
        <fullName evidence="2">DUF2837 family protein</fullName>
    </submittedName>
</protein>
<dbReference type="SUPFAM" id="SSF53254">
    <property type="entry name" value="Phosphoglycerate mutase-like"/>
    <property type="match status" value="1"/>
</dbReference>
<dbReference type="Proteomes" id="UP000665043">
    <property type="component" value="Chromosome"/>
</dbReference>
<keyword evidence="1" id="KW-0812">Transmembrane</keyword>
<dbReference type="InterPro" id="IPR029033">
    <property type="entry name" value="His_PPase_superfam"/>
</dbReference>
<dbReference type="Pfam" id="PF00300">
    <property type="entry name" value="His_Phos_1"/>
    <property type="match status" value="1"/>
</dbReference>
<dbReference type="InterPro" id="IPR021260">
    <property type="entry name" value="Amj"/>
</dbReference>
<evidence type="ECO:0000313" key="2">
    <source>
        <dbReference type="EMBL" id="QTM99032.1"/>
    </source>
</evidence>
<proteinExistence type="predicted"/>
<name>A0ABX7VQ22_9BACI</name>
<dbReference type="RefSeq" id="WP_209368125.1">
    <property type="nucleotide sequence ID" value="NZ_CP046956.1"/>
</dbReference>
<sequence length="303" mass="34290">MVYRLANMMLQPFTGSLIDNAPKTDPFSGLINGLATILLIIFIDPKISIIADDVINKKDNYLNLKGVSLIMIFSRLLGTILAQFLFIPGEEYIACLLNFFLNLLIFKIGIGAILLGQLLLIKHAKPIISSSIPSSKWVLSDEGNDQTAKLAPLLDKYNFHTIFSSEEPKAIHTAKIIGTELNRQHEFKKDLHEHERDTNRKIYPENEWQSLIKSFFDRPNDLVFGAETANESLKRFDTAVKSLVHVQSCQEDTIIVAHGTVISLFVAKYNHVNAFTLWQKLGMPSYVELDLKNFQLQNVVNME</sequence>
<evidence type="ECO:0000256" key="1">
    <source>
        <dbReference type="SAM" id="Phobius"/>
    </source>
</evidence>
<evidence type="ECO:0000313" key="3">
    <source>
        <dbReference type="Proteomes" id="UP000665043"/>
    </source>
</evidence>
<dbReference type="Pfam" id="PF10997">
    <property type="entry name" value="Amj"/>
    <property type="match status" value="1"/>
</dbReference>
<keyword evidence="3" id="KW-1185">Reference proteome</keyword>
<dbReference type="Gene3D" id="3.40.50.1240">
    <property type="entry name" value="Phosphoglycerate mutase-like"/>
    <property type="match status" value="1"/>
</dbReference>
<dbReference type="EMBL" id="CP046956">
    <property type="protein sequence ID" value="QTM99032.1"/>
    <property type="molecule type" value="Genomic_DNA"/>
</dbReference>
<organism evidence="2 3">
    <name type="scientific">Sediminibacillus dalangtanensis</name>
    <dbReference type="NCBI Taxonomy" id="2729421"/>
    <lineage>
        <taxon>Bacteria</taxon>
        <taxon>Bacillati</taxon>
        <taxon>Bacillota</taxon>
        <taxon>Bacilli</taxon>
        <taxon>Bacillales</taxon>
        <taxon>Bacillaceae</taxon>
        <taxon>Sediminibacillus</taxon>
    </lineage>
</organism>
<feature type="transmembrane region" description="Helical" evidence="1">
    <location>
        <begin position="99"/>
        <end position="121"/>
    </location>
</feature>
<gene>
    <name evidence="2" type="ORF">ERJ70_06785</name>
</gene>